<feature type="region of interest" description="Disordered" evidence="7">
    <location>
        <begin position="396"/>
        <end position="450"/>
    </location>
</feature>
<evidence type="ECO:0000256" key="4">
    <source>
        <dbReference type="ARBA" id="ARBA00022989"/>
    </source>
</evidence>
<dbReference type="GO" id="GO:0005789">
    <property type="term" value="C:endoplasmic reticulum membrane"/>
    <property type="evidence" value="ECO:0007669"/>
    <property type="project" value="UniProtKB-SubCell"/>
</dbReference>
<accession>A0ABD3NSI0</accession>
<comment type="caution">
    <text evidence="9">The sequence shown here is derived from an EMBL/GenBank/DDBJ whole genome shotgun (WGS) entry which is preliminary data.</text>
</comment>
<dbReference type="PANTHER" id="PTHR21212">
    <property type="entry name" value="BERNARDINELLI-SEIP CONGENITAL LIPODYSTROPHY 2 HOMOLOG BSCL2 PROTEIN"/>
    <property type="match status" value="1"/>
</dbReference>
<keyword evidence="6 8" id="KW-0472">Membrane</keyword>
<evidence type="ECO:0000256" key="2">
    <source>
        <dbReference type="ARBA" id="ARBA00022692"/>
    </source>
</evidence>
<comment type="subcellular location">
    <subcellularLocation>
        <location evidence="1">Endoplasmic reticulum membrane</location>
        <topology evidence="1">Multi-pass membrane protein</topology>
    </subcellularLocation>
</comment>
<dbReference type="AlphaFoldDB" id="A0ABD3NSI0"/>
<keyword evidence="3" id="KW-0256">Endoplasmic reticulum</keyword>
<evidence type="ECO:0000256" key="3">
    <source>
        <dbReference type="ARBA" id="ARBA00022824"/>
    </source>
</evidence>
<evidence type="ECO:0008006" key="11">
    <source>
        <dbReference type="Google" id="ProtNLM"/>
    </source>
</evidence>
<dbReference type="Proteomes" id="UP001530400">
    <property type="component" value="Unassembled WGS sequence"/>
</dbReference>
<protein>
    <recommendedName>
        <fullName evidence="11">Seipin</fullName>
    </recommendedName>
</protein>
<name>A0ABD3NSI0_9STRA</name>
<evidence type="ECO:0000256" key="8">
    <source>
        <dbReference type="SAM" id="Phobius"/>
    </source>
</evidence>
<feature type="transmembrane region" description="Helical" evidence="8">
    <location>
        <begin position="318"/>
        <end position="342"/>
    </location>
</feature>
<evidence type="ECO:0000256" key="1">
    <source>
        <dbReference type="ARBA" id="ARBA00004477"/>
    </source>
</evidence>
<sequence>MLSNAEGGVRQNLDRALMLVNAFGYNRPASEPESTHHEEEPFHQRLINNVIPFIMFFVKLFASLLGLAMLSILTYWFIYSAVIMRGLEVQSHPIFFDYSSGRSAAPLGRVDLHSTSHAPWVYSCDNTHSYEHSANHNFCIQDENIQSTAYNKRSVESLNNEDDEEGSQSSGKLEINSILKEGQRYFVDVVLTLPESEVNKKLGIFMLTVDLKSNDGSLLARSKQSSLFPYESELVRMTRKLMTLLPLVSGVVEETKSLSLLCFDNYMDSKKTLSYAEVSLEVPHHASYPGTIQTIQIVSAEFHYGKMMSPLQRFFRRWCYFCAFIGVFVFFIGYGVLALNIASRRGWLLNRHAYYPAFHIFGSDTDSTYNFEGGSQQNSWAGPDVEILDGADDEDEWEPLDASTTENANKSNVVPDDESVNIESSQTQNQPDIEPTAAPFPLGPLSQNPSIQSHQTMFSARNCTDENNSSAQQEEKCLADMVMKGLSKFEVFTDHDDPDDSIPPST</sequence>
<keyword evidence="5" id="KW-0443">Lipid metabolism</keyword>
<evidence type="ECO:0000256" key="7">
    <source>
        <dbReference type="SAM" id="MobiDB-lite"/>
    </source>
</evidence>
<feature type="compositionally biased region" description="Polar residues" evidence="7">
    <location>
        <begin position="402"/>
        <end position="412"/>
    </location>
</feature>
<keyword evidence="4 8" id="KW-1133">Transmembrane helix</keyword>
<organism evidence="9 10">
    <name type="scientific">Cyclotella atomus</name>
    <dbReference type="NCBI Taxonomy" id="382360"/>
    <lineage>
        <taxon>Eukaryota</taxon>
        <taxon>Sar</taxon>
        <taxon>Stramenopiles</taxon>
        <taxon>Ochrophyta</taxon>
        <taxon>Bacillariophyta</taxon>
        <taxon>Coscinodiscophyceae</taxon>
        <taxon>Thalassiosirophycidae</taxon>
        <taxon>Stephanodiscales</taxon>
        <taxon>Stephanodiscaceae</taxon>
        <taxon>Cyclotella</taxon>
    </lineage>
</organism>
<dbReference type="Pfam" id="PF06775">
    <property type="entry name" value="Seipin"/>
    <property type="match status" value="1"/>
</dbReference>
<dbReference type="PANTHER" id="PTHR21212:SF0">
    <property type="entry name" value="SEIPIN"/>
    <property type="match status" value="1"/>
</dbReference>
<keyword evidence="10" id="KW-1185">Reference proteome</keyword>
<dbReference type="GO" id="GO:0006629">
    <property type="term" value="P:lipid metabolic process"/>
    <property type="evidence" value="ECO:0007669"/>
    <property type="project" value="UniProtKB-KW"/>
</dbReference>
<evidence type="ECO:0000313" key="9">
    <source>
        <dbReference type="EMBL" id="KAL3778684.1"/>
    </source>
</evidence>
<evidence type="ECO:0000256" key="6">
    <source>
        <dbReference type="ARBA" id="ARBA00023136"/>
    </source>
</evidence>
<dbReference type="CDD" id="cd23995">
    <property type="entry name" value="Seipin_BSCL2_like"/>
    <property type="match status" value="1"/>
</dbReference>
<gene>
    <name evidence="9" type="ORF">ACHAWO_010715</name>
</gene>
<feature type="transmembrane region" description="Helical" evidence="8">
    <location>
        <begin position="50"/>
        <end position="78"/>
    </location>
</feature>
<feature type="compositionally biased region" description="Polar residues" evidence="7">
    <location>
        <begin position="421"/>
        <end position="431"/>
    </location>
</feature>
<dbReference type="InterPro" id="IPR009617">
    <property type="entry name" value="Seipin"/>
</dbReference>
<reference evidence="9 10" key="1">
    <citation type="submission" date="2024-10" db="EMBL/GenBank/DDBJ databases">
        <title>Updated reference genomes for cyclostephanoid diatoms.</title>
        <authorList>
            <person name="Roberts W.R."/>
            <person name="Alverson A.J."/>
        </authorList>
    </citation>
    <scope>NUCLEOTIDE SEQUENCE [LARGE SCALE GENOMIC DNA]</scope>
    <source>
        <strain evidence="9 10">AJA010-31</strain>
    </source>
</reference>
<keyword evidence="2 8" id="KW-0812">Transmembrane</keyword>
<evidence type="ECO:0000256" key="5">
    <source>
        <dbReference type="ARBA" id="ARBA00023098"/>
    </source>
</evidence>
<dbReference type="EMBL" id="JALLPJ020000974">
    <property type="protein sequence ID" value="KAL3778684.1"/>
    <property type="molecule type" value="Genomic_DNA"/>
</dbReference>
<proteinExistence type="predicted"/>
<dbReference type="GO" id="GO:0140042">
    <property type="term" value="P:lipid droplet formation"/>
    <property type="evidence" value="ECO:0007669"/>
    <property type="project" value="UniProtKB-ARBA"/>
</dbReference>
<evidence type="ECO:0000313" key="10">
    <source>
        <dbReference type="Proteomes" id="UP001530400"/>
    </source>
</evidence>